<dbReference type="Gene3D" id="3.20.20.450">
    <property type="entry name" value="EAL domain"/>
    <property type="match status" value="1"/>
</dbReference>
<dbReference type="GO" id="GO:0071111">
    <property type="term" value="F:cyclic-guanylate-specific phosphodiesterase activity"/>
    <property type="evidence" value="ECO:0007669"/>
    <property type="project" value="InterPro"/>
</dbReference>
<proteinExistence type="predicted"/>
<evidence type="ECO:0000313" key="2">
    <source>
        <dbReference type="EMBL" id="VAX40969.1"/>
    </source>
</evidence>
<dbReference type="InterPro" id="IPR001633">
    <property type="entry name" value="EAL_dom"/>
</dbReference>
<dbReference type="PANTHER" id="PTHR33121:SF70">
    <property type="entry name" value="SIGNALING PROTEIN YKOW"/>
    <property type="match status" value="1"/>
</dbReference>
<dbReference type="Pfam" id="PF00563">
    <property type="entry name" value="EAL"/>
    <property type="match status" value="1"/>
</dbReference>
<name>A0A3B1DF59_9ZZZZ</name>
<protein>
    <submittedName>
        <fullName evidence="2">Diguanylate cyclase/phosphodiesterase (GGDEF &amp; EAL domains) with PAS/PAC sensor(S)</fullName>
    </submittedName>
</protein>
<dbReference type="CDD" id="cd01948">
    <property type="entry name" value="EAL"/>
    <property type="match status" value="1"/>
</dbReference>
<gene>
    <name evidence="2" type="ORF">MNBD_PLANCTO03-1458</name>
</gene>
<dbReference type="PANTHER" id="PTHR33121">
    <property type="entry name" value="CYCLIC DI-GMP PHOSPHODIESTERASE PDEF"/>
    <property type="match status" value="1"/>
</dbReference>
<feature type="non-terminal residue" evidence="2">
    <location>
        <position position="1"/>
    </location>
</feature>
<reference evidence="2" key="1">
    <citation type="submission" date="2018-06" db="EMBL/GenBank/DDBJ databases">
        <authorList>
            <person name="Zhirakovskaya E."/>
        </authorList>
    </citation>
    <scope>NUCLEOTIDE SEQUENCE</scope>
</reference>
<dbReference type="SUPFAM" id="SSF141868">
    <property type="entry name" value="EAL domain-like"/>
    <property type="match status" value="1"/>
</dbReference>
<dbReference type="AlphaFoldDB" id="A0A3B1DF59"/>
<dbReference type="EMBL" id="UOGK01000476">
    <property type="protein sequence ID" value="VAX40969.1"/>
    <property type="molecule type" value="Genomic_DNA"/>
</dbReference>
<sequence length="92" mass="10079">EFPVEVLKIDRSFVANIDRGRRFVALVHAAAQLASNLGMEVVAEGIEDADQVAVLQSMGCEFGQGYFFSKPMKAAEVPGFLTSWEETRKKAA</sequence>
<feature type="domain" description="EAL" evidence="1">
    <location>
        <begin position="1"/>
        <end position="85"/>
    </location>
</feature>
<dbReference type="PROSITE" id="PS50883">
    <property type="entry name" value="EAL"/>
    <property type="match status" value="1"/>
</dbReference>
<dbReference type="InterPro" id="IPR050706">
    <property type="entry name" value="Cyclic-di-GMP_PDE-like"/>
</dbReference>
<evidence type="ECO:0000259" key="1">
    <source>
        <dbReference type="PROSITE" id="PS50883"/>
    </source>
</evidence>
<dbReference type="InterPro" id="IPR035919">
    <property type="entry name" value="EAL_sf"/>
</dbReference>
<accession>A0A3B1DF59</accession>
<organism evidence="2">
    <name type="scientific">hydrothermal vent metagenome</name>
    <dbReference type="NCBI Taxonomy" id="652676"/>
    <lineage>
        <taxon>unclassified sequences</taxon>
        <taxon>metagenomes</taxon>
        <taxon>ecological metagenomes</taxon>
    </lineage>
</organism>